<reference evidence="4 5" key="1">
    <citation type="submission" date="2023-12" db="EMBL/GenBank/DDBJ databases">
        <title>A high-quality genome assembly for Dillenia turbinata (Dilleniales).</title>
        <authorList>
            <person name="Chanderbali A."/>
        </authorList>
    </citation>
    <scope>NUCLEOTIDE SEQUENCE [LARGE SCALE GENOMIC DNA]</scope>
    <source>
        <strain evidence="4">LSX21</strain>
        <tissue evidence="4">Leaf</tissue>
    </source>
</reference>
<accession>A0AAN8UVC0</accession>
<evidence type="ECO:0000256" key="1">
    <source>
        <dbReference type="ARBA" id="ARBA00010049"/>
    </source>
</evidence>
<dbReference type="InterPro" id="IPR006040">
    <property type="entry name" value="Allergen_Ole_e_I_CS"/>
</dbReference>
<keyword evidence="2" id="KW-1015">Disulfide bond</keyword>
<dbReference type="EMBL" id="JBAMMX010000017">
    <property type="protein sequence ID" value="KAK6923738.1"/>
    <property type="molecule type" value="Genomic_DNA"/>
</dbReference>
<comment type="similarity">
    <text evidence="1">Belongs to the Ole e I family.</text>
</comment>
<dbReference type="PANTHER" id="PTHR31614">
    <property type="entry name" value="PROTEIN DOWNSTREAM OF FLC-RELATED"/>
    <property type="match status" value="1"/>
</dbReference>
<dbReference type="GO" id="GO:0005615">
    <property type="term" value="C:extracellular space"/>
    <property type="evidence" value="ECO:0007669"/>
    <property type="project" value="InterPro"/>
</dbReference>
<dbReference type="Proteomes" id="UP001370490">
    <property type="component" value="Unassembled WGS sequence"/>
</dbReference>
<dbReference type="PROSITE" id="PS00925">
    <property type="entry name" value="OLEEI"/>
    <property type="match status" value="1"/>
</dbReference>
<feature type="transmembrane region" description="Helical" evidence="3">
    <location>
        <begin position="37"/>
        <end position="55"/>
    </location>
</feature>
<evidence type="ECO:0000256" key="3">
    <source>
        <dbReference type="SAM" id="Phobius"/>
    </source>
</evidence>
<sequence>YTLSHHATLLLYHPLVLYFVISVSSLSFSLRKKMARLLILALFVLLPALASARHISRPFVVQGGVYCDTCRCGFETPASTKIAGAQVRIECKNRDTLELKYQVDGKTDSSGKFSILVEDDHGEEICEAMLVSSPVPDCAKVDPGREKSRVILTRFNGMESDTRYSNNLGFLRDEPLASCTQVLKQYQEYEE</sequence>
<comment type="caution">
    <text evidence="4">The sequence shown here is derived from an EMBL/GenBank/DDBJ whole genome shotgun (WGS) entry which is preliminary data.</text>
</comment>
<organism evidence="4 5">
    <name type="scientific">Dillenia turbinata</name>
    <dbReference type="NCBI Taxonomy" id="194707"/>
    <lineage>
        <taxon>Eukaryota</taxon>
        <taxon>Viridiplantae</taxon>
        <taxon>Streptophyta</taxon>
        <taxon>Embryophyta</taxon>
        <taxon>Tracheophyta</taxon>
        <taxon>Spermatophyta</taxon>
        <taxon>Magnoliopsida</taxon>
        <taxon>eudicotyledons</taxon>
        <taxon>Gunneridae</taxon>
        <taxon>Pentapetalae</taxon>
        <taxon>Dilleniales</taxon>
        <taxon>Dilleniaceae</taxon>
        <taxon>Dillenia</taxon>
    </lineage>
</organism>
<evidence type="ECO:0000313" key="5">
    <source>
        <dbReference type="Proteomes" id="UP001370490"/>
    </source>
</evidence>
<feature type="non-terminal residue" evidence="4">
    <location>
        <position position="1"/>
    </location>
</feature>
<evidence type="ECO:0000313" key="4">
    <source>
        <dbReference type="EMBL" id="KAK6923738.1"/>
    </source>
</evidence>
<proteinExistence type="inferred from homology"/>
<keyword evidence="3" id="KW-0812">Transmembrane</keyword>
<gene>
    <name evidence="4" type="ORF">RJ641_009938</name>
</gene>
<keyword evidence="3" id="KW-1133">Transmembrane helix</keyword>
<keyword evidence="5" id="KW-1185">Reference proteome</keyword>
<dbReference type="Pfam" id="PF01190">
    <property type="entry name" value="Pollen_Ole_e_1"/>
    <property type="match status" value="1"/>
</dbReference>
<name>A0AAN8UVC0_9MAGN</name>
<dbReference type="AlphaFoldDB" id="A0AAN8UVC0"/>
<evidence type="ECO:0000256" key="2">
    <source>
        <dbReference type="ARBA" id="ARBA00023157"/>
    </source>
</evidence>
<feature type="transmembrane region" description="Helical" evidence="3">
    <location>
        <begin position="12"/>
        <end position="30"/>
    </location>
</feature>
<protein>
    <submittedName>
        <fullName evidence="4">Uncharacterized protein</fullName>
    </submittedName>
</protein>
<dbReference type="PANTHER" id="PTHR31614:SF40">
    <property type="entry name" value="PROTEIN DOWNSTREAM OF FLC"/>
    <property type="match status" value="1"/>
</dbReference>
<keyword evidence="3" id="KW-0472">Membrane</keyword>
<dbReference type="InterPro" id="IPR006041">
    <property type="entry name" value="Pollen_Ole_e1_allergen"/>
</dbReference>